<dbReference type="EMBL" id="JAAAHS010000241">
    <property type="protein sequence ID" value="NBE54695.1"/>
    <property type="molecule type" value="Genomic_DNA"/>
</dbReference>
<feature type="domain" description="RsbT co-antagonist protein RsbRD N-terminal" evidence="2">
    <location>
        <begin position="35"/>
        <end position="170"/>
    </location>
</feature>
<dbReference type="OrthoDB" id="3196285at2"/>
<dbReference type="PANTHER" id="PTHR33744">
    <property type="entry name" value="CARBOHYDRATE DIACID REGULATOR"/>
    <property type="match status" value="1"/>
</dbReference>
<protein>
    <submittedName>
        <fullName evidence="3">PucR family transcriptional regulator</fullName>
    </submittedName>
</protein>
<dbReference type="InterPro" id="IPR025751">
    <property type="entry name" value="RsbRD_N_dom"/>
</dbReference>
<dbReference type="Pfam" id="PF13556">
    <property type="entry name" value="HTH_30"/>
    <property type="match status" value="1"/>
</dbReference>
<gene>
    <name evidence="3" type="ORF">GUY60_25375</name>
</gene>
<dbReference type="Gene3D" id="1.10.10.2840">
    <property type="entry name" value="PucR C-terminal helix-turn-helix domain"/>
    <property type="match status" value="1"/>
</dbReference>
<dbReference type="InterPro" id="IPR025736">
    <property type="entry name" value="PucR_C-HTH_dom"/>
</dbReference>
<evidence type="ECO:0000259" key="1">
    <source>
        <dbReference type="Pfam" id="PF13556"/>
    </source>
</evidence>
<accession>A0A964UUN4</accession>
<comment type="caution">
    <text evidence="3">The sequence shown here is derived from an EMBL/GenBank/DDBJ whole genome shotgun (WGS) entry which is preliminary data.</text>
</comment>
<name>A0A964UUN4_9ACTN</name>
<organism evidence="3 4">
    <name type="scientific">Streptomyces boluensis</name>
    <dbReference type="NCBI Taxonomy" id="1775135"/>
    <lineage>
        <taxon>Bacteria</taxon>
        <taxon>Bacillati</taxon>
        <taxon>Actinomycetota</taxon>
        <taxon>Actinomycetes</taxon>
        <taxon>Kitasatosporales</taxon>
        <taxon>Streptomycetaceae</taxon>
        <taxon>Streptomyces</taxon>
    </lineage>
</organism>
<dbReference type="InterPro" id="IPR042070">
    <property type="entry name" value="PucR_C-HTH_sf"/>
</dbReference>
<dbReference type="RefSeq" id="WP_161701754.1">
    <property type="nucleotide sequence ID" value="NZ_JAAAHS010000241.1"/>
</dbReference>
<evidence type="ECO:0000313" key="4">
    <source>
        <dbReference type="Proteomes" id="UP000598297"/>
    </source>
</evidence>
<sequence length="413" mass="45684">MHTDPPFSPSADPSLFPSPDPHVADLARQLLDEIDTVVEVWLEYVRPVRSPYASRVSEEEFRETAWQAFELLLRTVARMPIPEPIASVSERVGEQRARQGVPLATLLEAARLDFRVVWAALVRKAGSEHSAQLVNSAYQVWEAVEKHVTGIMTSYQRTVLEMGRRTADERRMWFARLVDTEGRNPTVVADAAHALGFTTNAEFLCVVSTAQDSTAMRKAAAELRALDVPVQLQELASDVVLAVQLDRRTTEEKVLDKLHDQPCGVATTRGGLAFVPRAVTLAAATARALPPEATHPRRLEDSWLDVLVHRADDVARDLADDVLRGLRTADVAQTEADRLLETVQVHLAGTGIVADTATALYCHRNTVQHRFGRFAELTGRDVRRPEDAALVALALRAAGRRTHTEAQNAPHHE</sequence>
<feature type="domain" description="PucR C-terminal helix-turn-helix" evidence="1">
    <location>
        <begin position="339"/>
        <end position="397"/>
    </location>
</feature>
<keyword evidence="4" id="KW-1185">Reference proteome</keyword>
<dbReference type="AlphaFoldDB" id="A0A964UUN4"/>
<dbReference type="Proteomes" id="UP000598297">
    <property type="component" value="Unassembled WGS sequence"/>
</dbReference>
<evidence type="ECO:0000313" key="3">
    <source>
        <dbReference type="EMBL" id="NBE54695.1"/>
    </source>
</evidence>
<reference evidence="3" key="1">
    <citation type="submission" date="2020-01" db="EMBL/GenBank/DDBJ databases">
        <title>Whole-genome analyses of novel actinobacteria.</title>
        <authorList>
            <person name="Sahin N."/>
        </authorList>
    </citation>
    <scope>NUCLEOTIDE SEQUENCE</scope>
    <source>
        <strain evidence="3">YC537</strain>
    </source>
</reference>
<evidence type="ECO:0000259" key="2">
    <source>
        <dbReference type="Pfam" id="PF14361"/>
    </source>
</evidence>
<dbReference type="PANTHER" id="PTHR33744:SF1">
    <property type="entry name" value="DNA-BINDING TRANSCRIPTIONAL ACTIVATOR ADER"/>
    <property type="match status" value="1"/>
</dbReference>
<dbReference type="Pfam" id="PF14361">
    <property type="entry name" value="RsbRD_N"/>
    <property type="match status" value="1"/>
</dbReference>
<proteinExistence type="predicted"/>
<dbReference type="InterPro" id="IPR051448">
    <property type="entry name" value="CdaR-like_regulators"/>
</dbReference>